<evidence type="ECO:0000313" key="2">
    <source>
        <dbReference type="Proteomes" id="UP000005396"/>
    </source>
</evidence>
<proteinExistence type="predicted"/>
<name>A8RIW8_ENTBW</name>
<gene>
    <name evidence="1" type="ORF">CLOBOL_00813</name>
</gene>
<dbReference type="Proteomes" id="UP000005396">
    <property type="component" value="Unassembled WGS sequence"/>
</dbReference>
<comment type="caution">
    <text evidence="1">The sequence shown here is derived from an EMBL/GenBank/DDBJ whole genome shotgun (WGS) entry which is preliminary data.</text>
</comment>
<dbReference type="HOGENOM" id="CLU_3355366_0_0_9"/>
<dbReference type="PaxDb" id="411902-CLOBOL_00813"/>
<organism evidence="1 2">
    <name type="scientific">Enterocloster bolteae (strain ATCC BAA-613 / DSM 15670 / CCUG 46953 / JCM 12243 / WAL 16351)</name>
    <name type="common">Clostridium bolteae</name>
    <dbReference type="NCBI Taxonomy" id="411902"/>
    <lineage>
        <taxon>Bacteria</taxon>
        <taxon>Bacillati</taxon>
        <taxon>Bacillota</taxon>
        <taxon>Clostridia</taxon>
        <taxon>Lachnospirales</taxon>
        <taxon>Lachnospiraceae</taxon>
        <taxon>Enterocloster</taxon>
    </lineage>
</organism>
<evidence type="ECO:0000313" key="1">
    <source>
        <dbReference type="EMBL" id="EDP18879.1"/>
    </source>
</evidence>
<protein>
    <submittedName>
        <fullName evidence="1">Uncharacterized protein</fullName>
    </submittedName>
</protein>
<accession>A8RIW8</accession>
<dbReference type="AlphaFoldDB" id="A8RIW8"/>
<dbReference type="EMBL" id="ABCC02000010">
    <property type="protein sequence ID" value="EDP18879.1"/>
    <property type="molecule type" value="Genomic_DNA"/>
</dbReference>
<sequence length="36" mass="4511">MASRKKYNFRKKMEFDRRIMINISRTNCKIFENIVE</sequence>
<reference evidence="1 2" key="2">
    <citation type="submission" date="2007-09" db="EMBL/GenBank/DDBJ databases">
        <title>Draft genome sequence of Clostridium bolteae (ATCC BAA-613).</title>
        <authorList>
            <person name="Sudarsanam P."/>
            <person name="Ley R."/>
            <person name="Guruge J."/>
            <person name="Turnbaugh P.J."/>
            <person name="Mahowald M."/>
            <person name="Liep D."/>
            <person name="Gordon J."/>
        </authorList>
    </citation>
    <scope>NUCLEOTIDE SEQUENCE [LARGE SCALE GENOMIC DNA]</scope>
    <source>
        <strain evidence="2">ATCC BAA-613 / DSM 15670 / CCUG 46953 / JCM 12243 / WAL 16351</strain>
    </source>
</reference>
<reference evidence="1 2" key="1">
    <citation type="submission" date="2007-08" db="EMBL/GenBank/DDBJ databases">
        <authorList>
            <person name="Fulton L."/>
            <person name="Clifton S."/>
            <person name="Fulton B."/>
            <person name="Xu J."/>
            <person name="Minx P."/>
            <person name="Pepin K.H."/>
            <person name="Johnson M."/>
            <person name="Thiruvilangam P."/>
            <person name="Bhonagiri V."/>
            <person name="Nash W.E."/>
            <person name="Mardis E.R."/>
            <person name="Wilson R.K."/>
        </authorList>
    </citation>
    <scope>NUCLEOTIDE SEQUENCE [LARGE SCALE GENOMIC DNA]</scope>
    <source>
        <strain evidence="2">ATCC BAA-613 / DSM 15670 / CCUG 46953 / JCM 12243 / WAL 16351</strain>
    </source>
</reference>